<evidence type="ECO:0000313" key="2">
    <source>
        <dbReference type="EMBL" id="KAA6357500.1"/>
    </source>
</evidence>
<dbReference type="InterPro" id="IPR001394">
    <property type="entry name" value="Peptidase_C19_UCH"/>
</dbReference>
<dbReference type="SUPFAM" id="SSF54001">
    <property type="entry name" value="Cysteine proteinases"/>
    <property type="match status" value="1"/>
</dbReference>
<name>A0A5J4TIB9_9EUKA</name>
<organism evidence="2 3">
    <name type="scientific">Streblomastix strix</name>
    <dbReference type="NCBI Taxonomy" id="222440"/>
    <lineage>
        <taxon>Eukaryota</taxon>
        <taxon>Metamonada</taxon>
        <taxon>Preaxostyla</taxon>
        <taxon>Oxymonadida</taxon>
        <taxon>Streblomastigidae</taxon>
        <taxon>Streblomastix</taxon>
    </lineage>
</organism>
<dbReference type="GO" id="GO:0016579">
    <property type="term" value="P:protein deubiquitination"/>
    <property type="evidence" value="ECO:0007669"/>
    <property type="project" value="InterPro"/>
</dbReference>
<dbReference type="InterPro" id="IPR038765">
    <property type="entry name" value="Papain-like_cys_pep_sf"/>
</dbReference>
<protein>
    <recommendedName>
        <fullName evidence="1">Peptidase C19 ubiquitin carboxyl-terminal hydrolase domain-containing protein</fullName>
    </recommendedName>
</protein>
<dbReference type="GO" id="GO:0004843">
    <property type="term" value="F:cysteine-type deubiquitinase activity"/>
    <property type="evidence" value="ECO:0007669"/>
    <property type="project" value="InterPro"/>
</dbReference>
<reference evidence="2 3" key="1">
    <citation type="submission" date="2019-03" db="EMBL/GenBank/DDBJ databases">
        <title>Single cell metagenomics reveals metabolic interactions within the superorganism composed of flagellate Streblomastix strix and complex community of Bacteroidetes bacteria on its surface.</title>
        <authorList>
            <person name="Treitli S.C."/>
            <person name="Kolisko M."/>
            <person name="Husnik F."/>
            <person name="Keeling P."/>
            <person name="Hampl V."/>
        </authorList>
    </citation>
    <scope>NUCLEOTIDE SEQUENCE [LARGE SCALE GENOMIC DNA]</scope>
    <source>
        <strain evidence="2">ST1C</strain>
    </source>
</reference>
<comment type="caution">
    <text evidence="2">The sequence shown here is derived from an EMBL/GenBank/DDBJ whole genome shotgun (WGS) entry which is preliminary data.</text>
</comment>
<gene>
    <name evidence="2" type="ORF">EZS28_046973</name>
</gene>
<sequence length="153" mass="17431">MNATLQCLLQVPPLNRIFLSRRFLHVLNLDNPIGKKGQMAGVYSDLVDRLWGNIDLLQQTAEYTQNKEDNEDNAVTMIAKWDQHPTGMSQIREQMFQEKLQSSIQNVYAGAAGSGSGAIFTPKAFKYAIFCFNNQFEGIEWNNSQELLNWIID</sequence>
<evidence type="ECO:0000259" key="1">
    <source>
        <dbReference type="Pfam" id="PF00443"/>
    </source>
</evidence>
<dbReference type="EMBL" id="SNRW01031315">
    <property type="protein sequence ID" value="KAA6357500.1"/>
    <property type="molecule type" value="Genomic_DNA"/>
</dbReference>
<dbReference type="Gene3D" id="3.90.70.10">
    <property type="entry name" value="Cysteine proteinases"/>
    <property type="match status" value="1"/>
</dbReference>
<feature type="domain" description="Peptidase C19 ubiquitin carboxyl-terminal hydrolase" evidence="1">
    <location>
        <begin position="1"/>
        <end position="153"/>
    </location>
</feature>
<proteinExistence type="predicted"/>
<dbReference type="Pfam" id="PF00443">
    <property type="entry name" value="UCH"/>
    <property type="match status" value="1"/>
</dbReference>
<dbReference type="Proteomes" id="UP000324800">
    <property type="component" value="Unassembled WGS sequence"/>
</dbReference>
<accession>A0A5J4TIB9</accession>
<dbReference type="AlphaFoldDB" id="A0A5J4TIB9"/>
<dbReference type="OrthoDB" id="292964at2759"/>
<evidence type="ECO:0000313" key="3">
    <source>
        <dbReference type="Proteomes" id="UP000324800"/>
    </source>
</evidence>